<feature type="binding site" evidence="9">
    <location>
        <position position="391"/>
    </location>
    <ligand>
        <name>Ca(2+)</name>
        <dbReference type="ChEBI" id="CHEBI:29108"/>
    </ligand>
</feature>
<dbReference type="GeneTree" id="ENSGT00940000156426"/>
<feature type="active site" evidence="8">
    <location>
        <position position="310"/>
    </location>
</feature>
<evidence type="ECO:0000259" key="12">
    <source>
        <dbReference type="PROSITE" id="PS50008"/>
    </source>
</evidence>
<keyword evidence="1 7" id="KW-0378">Hydrolase</keyword>
<protein>
    <recommendedName>
        <fullName evidence="7">1-phosphatidylinositol 4,5-bisphosphate phosphodiesterase</fullName>
        <ecNumber evidence="7">3.1.4.11</ecNumber>
    </recommendedName>
</protein>
<dbReference type="Gene3D" id="3.20.20.190">
    <property type="entry name" value="Phosphatidylinositol (PI) phosphodiesterase"/>
    <property type="match status" value="1"/>
</dbReference>
<dbReference type="GO" id="GO:0046488">
    <property type="term" value="P:phosphatidylinositol metabolic process"/>
    <property type="evidence" value="ECO:0007669"/>
    <property type="project" value="TreeGrafter"/>
</dbReference>
<dbReference type="PROSITE" id="PS50008">
    <property type="entry name" value="PIPLC_Y_DOMAIN"/>
    <property type="match status" value="1"/>
</dbReference>
<evidence type="ECO:0000256" key="4">
    <source>
        <dbReference type="ARBA" id="ARBA00023224"/>
    </source>
</evidence>
<evidence type="ECO:0000256" key="6">
    <source>
        <dbReference type="ARBA" id="ARBA00023726"/>
    </source>
</evidence>
<dbReference type="SMART" id="SM00149">
    <property type="entry name" value="PLCYc"/>
    <property type="match status" value="1"/>
</dbReference>
<dbReference type="PANTHER" id="PTHR10336:SF36">
    <property type="entry name" value="1-PHOSPHATIDYLINOSITOL 4,5-BISPHOSPHATE PHOSPHODIESTERASE BETA-4"/>
    <property type="match status" value="1"/>
</dbReference>
<keyword evidence="9" id="KW-0106">Calcium</keyword>
<dbReference type="InterPro" id="IPR001192">
    <property type="entry name" value="PI-PLC_fam"/>
</dbReference>
<dbReference type="PROSITE" id="PS50004">
    <property type="entry name" value="C2"/>
    <property type="match status" value="1"/>
</dbReference>
<feature type="binding site" evidence="9">
    <location>
        <position position="342"/>
    </location>
    <ligand>
        <name>Ca(2+)</name>
        <dbReference type="ChEBI" id="CHEBI:29108"/>
    </ligand>
</feature>
<accession>A0AAR2LHL5</accession>
<evidence type="ECO:0000256" key="3">
    <source>
        <dbReference type="ARBA" id="ARBA00023098"/>
    </source>
</evidence>
<evidence type="ECO:0000256" key="2">
    <source>
        <dbReference type="ARBA" id="ARBA00022963"/>
    </source>
</evidence>
<evidence type="ECO:0000256" key="7">
    <source>
        <dbReference type="PIRNR" id="PIRNR000956"/>
    </source>
</evidence>
<dbReference type="Gene3D" id="1.20.1230.10">
    <property type="entry name" value="Phospholipase C beta, distal C-terminal domain"/>
    <property type="match status" value="1"/>
</dbReference>
<dbReference type="EC" id="3.1.4.11" evidence="7"/>
<dbReference type="AlphaFoldDB" id="A0AAR2LHL5"/>
<evidence type="ECO:0000256" key="8">
    <source>
        <dbReference type="PIRSR" id="PIRSR000956-1"/>
    </source>
</evidence>
<dbReference type="InterPro" id="IPR035892">
    <property type="entry name" value="C2_domain_sf"/>
</dbReference>
<evidence type="ECO:0000313" key="14">
    <source>
        <dbReference type="Proteomes" id="UP001501920"/>
    </source>
</evidence>
<dbReference type="GO" id="GO:0016042">
    <property type="term" value="P:lipid catabolic process"/>
    <property type="evidence" value="ECO:0007669"/>
    <property type="project" value="UniProtKB-KW"/>
</dbReference>
<keyword evidence="9" id="KW-0479">Metal-binding</keyword>
<evidence type="ECO:0000256" key="9">
    <source>
        <dbReference type="PIRSR" id="PIRSR000956-2"/>
    </source>
</evidence>
<dbReference type="Pfam" id="PF17787">
    <property type="entry name" value="PH_14"/>
    <property type="match status" value="1"/>
</dbReference>
<dbReference type="FunFam" id="2.60.40.150:FF:000008">
    <property type="entry name" value="1-phosphatidylinositol 4,5-bisphosphate phosphodiesterase"/>
    <property type="match status" value="1"/>
</dbReference>
<dbReference type="SUPFAM" id="SSF50729">
    <property type="entry name" value="PH domain-like"/>
    <property type="match status" value="1"/>
</dbReference>
<feature type="domain" description="C2" evidence="11">
    <location>
        <begin position="672"/>
        <end position="799"/>
    </location>
</feature>
<reference evidence="13" key="2">
    <citation type="submission" date="2025-08" db="UniProtKB">
        <authorList>
            <consortium name="Ensembl"/>
        </authorList>
    </citation>
    <scope>IDENTIFICATION</scope>
</reference>
<dbReference type="FunFam" id="1.10.238.10:FF:000024">
    <property type="entry name" value="1-phosphatidylinositol 4,5-bisphosphate phosphodiesterase"/>
    <property type="match status" value="1"/>
</dbReference>
<evidence type="ECO:0000259" key="11">
    <source>
        <dbReference type="PROSITE" id="PS50004"/>
    </source>
</evidence>
<reference evidence="13" key="3">
    <citation type="submission" date="2025-09" db="UniProtKB">
        <authorList>
            <consortium name="Ensembl"/>
        </authorList>
    </citation>
    <scope>IDENTIFICATION</scope>
</reference>
<evidence type="ECO:0000313" key="13">
    <source>
        <dbReference type="Ensembl" id="ENSPNAP00000074229.1"/>
    </source>
</evidence>
<dbReference type="SMART" id="SM00239">
    <property type="entry name" value="C2"/>
    <property type="match status" value="1"/>
</dbReference>
<keyword evidence="2 7" id="KW-0442">Lipid degradation</keyword>
<dbReference type="FunFam" id="3.20.20.190:FF:000005">
    <property type="entry name" value="1-phosphatidylinositol 4,5-bisphosphate phosphodiesterase"/>
    <property type="match status" value="1"/>
</dbReference>
<evidence type="ECO:0000256" key="1">
    <source>
        <dbReference type="ARBA" id="ARBA00022801"/>
    </source>
</evidence>
<feature type="active site" evidence="8">
    <location>
        <position position="357"/>
    </location>
</feature>
<dbReference type="PANTHER" id="PTHR10336">
    <property type="entry name" value="PHOSPHOINOSITIDE-SPECIFIC PHOSPHOLIPASE C FAMILY PROTEIN"/>
    <property type="match status" value="1"/>
</dbReference>
<evidence type="ECO:0000256" key="5">
    <source>
        <dbReference type="ARBA" id="ARBA00023674"/>
    </source>
</evidence>
<dbReference type="SUPFAM" id="SSF51695">
    <property type="entry name" value="PLC-like phosphodiesterases"/>
    <property type="match status" value="1"/>
</dbReference>
<dbReference type="CDD" id="cd00275">
    <property type="entry name" value="C2_PLC_like"/>
    <property type="match status" value="1"/>
</dbReference>
<dbReference type="Pfam" id="PF00388">
    <property type="entry name" value="PI-PLC-X"/>
    <property type="match status" value="1"/>
</dbReference>
<gene>
    <name evidence="13" type="primary">PLCB4</name>
</gene>
<dbReference type="Pfam" id="PF00387">
    <property type="entry name" value="PI-PLC-Y"/>
    <property type="match status" value="1"/>
</dbReference>
<dbReference type="Pfam" id="PF00168">
    <property type="entry name" value="C2"/>
    <property type="match status" value="1"/>
</dbReference>
<dbReference type="InterPro" id="IPR017946">
    <property type="entry name" value="PLC-like_Pdiesterase_TIM-brl"/>
</dbReference>
<dbReference type="InterPro" id="IPR053945">
    <property type="entry name" value="PLCB1-4-like_EFh"/>
</dbReference>
<comment type="catalytic activity">
    <reaction evidence="5">
        <text>a 1,2-diacyl-sn-glycero-3-phospho-(1D-myo-inositol-4,5-bisphosphate) + H2O = 1D-myo-inositol 1,4,5-trisphosphate + a 1,2-diacyl-sn-glycerol + H(+)</text>
        <dbReference type="Rhea" id="RHEA:33179"/>
        <dbReference type="ChEBI" id="CHEBI:15377"/>
        <dbReference type="ChEBI" id="CHEBI:15378"/>
        <dbReference type="ChEBI" id="CHEBI:17815"/>
        <dbReference type="ChEBI" id="CHEBI:58456"/>
        <dbReference type="ChEBI" id="CHEBI:203600"/>
        <dbReference type="EC" id="3.1.4.11"/>
    </reaction>
    <physiologicalReaction direction="left-to-right" evidence="5">
        <dbReference type="Rhea" id="RHEA:33180"/>
    </physiologicalReaction>
</comment>
<dbReference type="SUPFAM" id="SSF69989">
    <property type="entry name" value="C-terminal domain of PLC-beta"/>
    <property type="match status" value="1"/>
</dbReference>
<dbReference type="InterPro" id="IPR001711">
    <property type="entry name" value="PLipase_C_Pinositol-sp_Y"/>
</dbReference>
<dbReference type="PIRSF" id="PIRSF000956">
    <property type="entry name" value="PLC-beta"/>
    <property type="match status" value="1"/>
</dbReference>
<sequence>MAKAYEFNWQRPVPYCMQEGAYFDRFDEDPFVFEPNCFFRVDTFGFFVTWKSEGKDLKILSALEATGKSEGDLEGRIICICSGTDLVNLSFMYIVAQNISIAKQWTDSLRSLIHNSRANNVCPMTCLRKHVWYLKKPFLMHAGICFFVCSITRTFASGKTEKVIFQALKDLGLPSGKNDEIEPEAFTFEKFYSLTQKICPRTDIEVLFKQLCGEKSDYLNIDQLVSFLNENQRDPRLNEILFPFYDSKRARQIIEIYETDEKLKRKGLMSCDGFCRYLMSDENAPVFLDRLELYQDMDQPLAHYFISSSHNTYLTGRQFGGKSSVEMYRQVLLSGCRCVELDCWDGKGEDQEPIITHGKAMCTDVLFKDVIQAIKETAFVSSEYPVILSFENHCSRHQQYKLARYCEDIFGDVLLRQPLDYFPMEPGQPLPSPNDLKGKILIKNRRLKPEVEKKQLEHFRKHMEAGEANMSTNMSEDENEEDTAELVDEAHPERICGSLVIGSVYLLQLYLCHLFLNLSELRSPVQAGEPSVADEQALIQSYTYVAATTNIHPYLSSIINYAQAVKFPGFEEAEEKNIHYNMSSFNESVGLGYLRTNAIEFVNYNKRQMSRIYPKGGRVDSSNYMPQIFWNAGCQMVSLNFQTPDLAMQLNQGKFEYNGSCGYLLKPDFMRRPDRMFDPFSETPVDGVIAATCSVQVISGQFLSDKKIGTYVEVDMYGLPTDTIRKEFRTRMVMNNGLNPVYNEEPFVFRKVILPDLAVLRIAVYDDNNKLIGQRILPLDGLEAGYRHISLRNEGNKPLSLPTVFCNIVLKTYVPDGFGAIVDALSDPKKFLSICEKRTDQMRAMGIETWEIADVPNDSSKRSKKGKVSQVKAVSPQKSSETHSTSSGQNASIFSKKGTHSSTCLCILNHISTLEKHNVFLILFFSAKPNEFFFHFSCNLSESNCCEMGREIEMKMKTITTDHKTKVKDMAAAQACEWAEMMKALSAESQELGDQHVLQQCEQLRKLMLMTQEQQTQQLSHHHDRQSKEMRASQAKSSMENGRAISQDKSIKNKAERERRVRELNSNNTRKFLTERKRLAMSQSKEIEQLQTAQREQLEKLDKYIAEVEH</sequence>
<dbReference type="InterPro" id="IPR000909">
    <property type="entry name" value="PLipase_C_PInositol-sp_X_dom"/>
</dbReference>
<dbReference type="GO" id="GO:0051209">
    <property type="term" value="P:release of sequestered calcium ion into cytosol"/>
    <property type="evidence" value="ECO:0007669"/>
    <property type="project" value="TreeGrafter"/>
</dbReference>
<dbReference type="SMART" id="SM00148">
    <property type="entry name" value="PLCXc"/>
    <property type="match status" value="1"/>
</dbReference>
<feature type="domain" description="PI-PLC Y-box" evidence="12">
    <location>
        <begin position="555"/>
        <end position="671"/>
    </location>
</feature>
<dbReference type="Gene3D" id="1.10.238.10">
    <property type="entry name" value="EF-hand"/>
    <property type="match status" value="1"/>
</dbReference>
<dbReference type="Ensembl" id="ENSPNAT00000069782.1">
    <property type="protein sequence ID" value="ENSPNAP00000074229.1"/>
    <property type="gene ID" value="ENSPNAG00000030088.2"/>
</dbReference>
<feature type="binding site" evidence="9">
    <location>
        <position position="340"/>
    </location>
    <ligand>
        <name>Ca(2+)</name>
        <dbReference type="ChEBI" id="CHEBI:29108"/>
    </ligand>
</feature>
<reference evidence="13 14" key="1">
    <citation type="submission" date="2020-10" db="EMBL/GenBank/DDBJ databases">
        <title>Pygocentrus nattereri (red-bellied piranha) genome, fPygNat1, primary haplotype.</title>
        <authorList>
            <person name="Myers G."/>
            <person name="Meyer A."/>
            <person name="Karagic N."/>
            <person name="Pippel M."/>
            <person name="Winkler S."/>
            <person name="Tracey A."/>
            <person name="Wood J."/>
            <person name="Formenti G."/>
            <person name="Howe K."/>
            <person name="Fedrigo O."/>
            <person name="Jarvis E.D."/>
        </authorList>
    </citation>
    <scope>NUCLEOTIDE SEQUENCE [LARGE SCALE GENOMIC DNA]</scope>
</reference>
<dbReference type="SUPFAM" id="SSF47473">
    <property type="entry name" value="EF-hand"/>
    <property type="match status" value="1"/>
</dbReference>
<evidence type="ECO:0000256" key="10">
    <source>
        <dbReference type="SAM" id="MobiDB-lite"/>
    </source>
</evidence>
<dbReference type="PRINTS" id="PR00390">
    <property type="entry name" value="PHPHLIPASEC"/>
</dbReference>
<dbReference type="InterPro" id="IPR000008">
    <property type="entry name" value="C2_dom"/>
</dbReference>
<dbReference type="CDD" id="cd13361">
    <property type="entry name" value="PH_PLC_beta"/>
    <property type="match status" value="1"/>
</dbReference>
<name>A0AAR2LHL5_PYGNA</name>
<dbReference type="Proteomes" id="UP001501920">
    <property type="component" value="Chromosome 10"/>
</dbReference>
<dbReference type="GO" id="GO:0048015">
    <property type="term" value="P:phosphatidylinositol-mediated signaling"/>
    <property type="evidence" value="ECO:0007669"/>
    <property type="project" value="TreeGrafter"/>
</dbReference>
<keyword evidence="14" id="KW-1185">Reference proteome</keyword>
<dbReference type="Pfam" id="PF22631">
    <property type="entry name" value="PLCB1-4-like_EFh"/>
    <property type="match status" value="1"/>
</dbReference>
<organism evidence="13 14">
    <name type="scientific">Pygocentrus nattereri</name>
    <name type="common">Red-bellied piranha</name>
    <dbReference type="NCBI Taxonomy" id="42514"/>
    <lineage>
        <taxon>Eukaryota</taxon>
        <taxon>Metazoa</taxon>
        <taxon>Chordata</taxon>
        <taxon>Craniata</taxon>
        <taxon>Vertebrata</taxon>
        <taxon>Euteleostomi</taxon>
        <taxon>Actinopterygii</taxon>
        <taxon>Neopterygii</taxon>
        <taxon>Teleostei</taxon>
        <taxon>Ostariophysi</taxon>
        <taxon>Characiformes</taxon>
        <taxon>Characoidei</taxon>
        <taxon>Pygocentrus</taxon>
    </lineage>
</organism>
<feature type="binding site" evidence="9">
    <location>
        <position position="311"/>
    </location>
    <ligand>
        <name>Ca(2+)</name>
        <dbReference type="ChEBI" id="CHEBI:29108"/>
    </ligand>
</feature>
<dbReference type="InterPro" id="IPR042531">
    <property type="entry name" value="PLC-beta_C_sf"/>
</dbReference>
<dbReference type="GO" id="GO:0005509">
    <property type="term" value="F:calcium ion binding"/>
    <property type="evidence" value="ECO:0007669"/>
    <property type="project" value="UniProtKB-UniRule"/>
</dbReference>
<feature type="region of interest" description="Disordered" evidence="10">
    <location>
        <begin position="858"/>
        <end position="892"/>
    </location>
</feature>
<feature type="compositionally biased region" description="Polar residues" evidence="10">
    <location>
        <begin position="1081"/>
        <end position="1091"/>
    </location>
</feature>
<comment type="cofactor">
    <cofactor evidence="9">
        <name>Ca(2+)</name>
        <dbReference type="ChEBI" id="CHEBI:29108"/>
    </cofactor>
    <text evidence="9">Binds 1 Ca(2+) ion per subunit.</text>
</comment>
<feature type="region of interest" description="Disordered" evidence="10">
    <location>
        <begin position="1015"/>
        <end position="1091"/>
    </location>
</feature>
<dbReference type="InterPro" id="IPR016280">
    <property type="entry name" value="PLC-beta"/>
</dbReference>
<dbReference type="GO" id="GO:0004435">
    <property type="term" value="F:phosphatidylinositol-4,5-bisphosphate phospholipase C activity"/>
    <property type="evidence" value="ECO:0007669"/>
    <property type="project" value="UniProtKB-UniRule"/>
</dbReference>
<feature type="compositionally biased region" description="Basic and acidic residues" evidence="10">
    <location>
        <begin position="1049"/>
        <end position="1063"/>
    </location>
</feature>
<dbReference type="InterPro" id="IPR037862">
    <property type="entry name" value="PLC-beta_PH"/>
</dbReference>
<dbReference type="Gene3D" id="2.60.40.150">
    <property type="entry name" value="C2 domain"/>
    <property type="match status" value="1"/>
</dbReference>
<dbReference type="Gene3D" id="2.30.29.240">
    <property type="match status" value="2"/>
</dbReference>
<proteinExistence type="predicted"/>
<dbReference type="InterPro" id="IPR011992">
    <property type="entry name" value="EF-hand-dom_pair"/>
</dbReference>
<feature type="compositionally biased region" description="Polar residues" evidence="10">
    <location>
        <begin position="876"/>
        <end position="892"/>
    </location>
</feature>
<dbReference type="CDD" id="cd08591">
    <property type="entry name" value="PI-PLCc_beta"/>
    <property type="match status" value="1"/>
</dbReference>
<comment type="catalytic activity">
    <reaction evidence="6">
        <text>a 1,2-diacyl-sn-glycero-3-phospho-(1D-myo-inositol) + H2O = 1D-myo-inositol 1-phosphate + a 1,2-diacyl-sn-glycerol + H(+)</text>
        <dbReference type="Rhea" id="RHEA:43484"/>
        <dbReference type="ChEBI" id="CHEBI:15377"/>
        <dbReference type="ChEBI" id="CHEBI:15378"/>
        <dbReference type="ChEBI" id="CHEBI:17815"/>
        <dbReference type="ChEBI" id="CHEBI:57880"/>
        <dbReference type="ChEBI" id="CHEBI:58433"/>
    </reaction>
    <physiologicalReaction direction="left-to-right" evidence="6">
        <dbReference type="Rhea" id="RHEA:43485"/>
    </physiologicalReaction>
</comment>
<dbReference type="PROSITE" id="PS50007">
    <property type="entry name" value="PIPLC_X_DOMAIN"/>
    <property type="match status" value="1"/>
</dbReference>
<keyword evidence="4 7" id="KW-0807">Transducer</keyword>
<keyword evidence="3 7" id="KW-0443">Lipid metabolism</keyword>
<dbReference type="SUPFAM" id="SSF49562">
    <property type="entry name" value="C2 domain (Calcium/lipid-binding domain, CaLB)"/>
    <property type="match status" value="1"/>
</dbReference>